<proteinExistence type="predicted"/>
<dbReference type="GeneID" id="26634590"/>
<organism evidence="1 2">
    <name type="scientific">Ralstonia phage RSF1</name>
    <dbReference type="NCBI Taxonomy" id="1689679"/>
    <lineage>
        <taxon>Viruses</taxon>
        <taxon>Duplodnaviria</taxon>
        <taxon>Heunggongvirae</taxon>
        <taxon>Uroviricota</taxon>
        <taxon>Caudoviricetes</taxon>
        <taxon>Chimalliviridae</taxon>
        <taxon>Chiangmaivirus</taxon>
        <taxon>Chiangmaivirus RSF1</taxon>
    </lineage>
</organism>
<dbReference type="Proteomes" id="UP000202583">
    <property type="component" value="Segment"/>
</dbReference>
<dbReference type="KEGG" id="vg:26634590"/>
<protein>
    <submittedName>
        <fullName evidence="1">Uncharacterized protein</fullName>
    </submittedName>
</protein>
<keyword evidence="2" id="KW-1185">Reference proteome</keyword>
<dbReference type="EMBL" id="AP014927">
    <property type="protein sequence ID" value="BAS04921.2"/>
    <property type="molecule type" value="Genomic_DNA"/>
</dbReference>
<evidence type="ECO:0000313" key="2">
    <source>
        <dbReference type="Proteomes" id="UP000202583"/>
    </source>
</evidence>
<evidence type="ECO:0000313" key="1">
    <source>
        <dbReference type="EMBL" id="BAS04921.2"/>
    </source>
</evidence>
<reference evidence="1 2" key="1">
    <citation type="submission" date="2015-07" db="EMBL/GenBank/DDBJ databases">
        <title>Two Asian jumbo phage RSL2 and RSF1 infecting the phytopathogen Ralstonia solanacearum share common features related to the phi-KZ-like phages.</title>
        <authorList>
            <person name="Kawasaki T."/>
            <person name="Fujie M."/>
            <person name="Chatchawankanphanich O."/>
            <person name="Ogata H."/>
            <person name="Yamada T."/>
        </authorList>
    </citation>
    <scope>NUCLEOTIDE SEQUENCE [LARGE SCALE GENOMIC DNA]</scope>
    <source>
        <strain evidence="1 2">RSF1</strain>
    </source>
</reference>
<dbReference type="RefSeq" id="YP_009207933.2">
    <property type="nucleotide sequence ID" value="NC_028899.1"/>
</dbReference>
<sequence>MVDPNKKHNCFDLGRDIRKDKFATATDYNIKKAFRYLIENGVVDSHPVNLYSLTPEIKELILEVSVKNVKNRQKR</sequence>
<name>A0A0K2QRE1_9CAUD</name>
<accession>A0A0K2QRE1</accession>